<dbReference type="AlphaFoldDB" id="A0A914VYF2"/>
<name>A0A914VYF2_9BILA</name>
<dbReference type="Proteomes" id="UP000887566">
    <property type="component" value="Unplaced"/>
</dbReference>
<evidence type="ECO:0000256" key="1">
    <source>
        <dbReference type="SAM" id="SignalP"/>
    </source>
</evidence>
<organism evidence="2 3">
    <name type="scientific">Plectus sambesii</name>
    <dbReference type="NCBI Taxonomy" id="2011161"/>
    <lineage>
        <taxon>Eukaryota</taxon>
        <taxon>Metazoa</taxon>
        <taxon>Ecdysozoa</taxon>
        <taxon>Nematoda</taxon>
        <taxon>Chromadorea</taxon>
        <taxon>Plectida</taxon>
        <taxon>Plectina</taxon>
        <taxon>Plectoidea</taxon>
        <taxon>Plectidae</taxon>
        <taxon>Plectus</taxon>
    </lineage>
</organism>
<protein>
    <submittedName>
        <fullName evidence="3">Uncharacterized protein</fullName>
    </submittedName>
</protein>
<proteinExistence type="predicted"/>
<reference evidence="3" key="1">
    <citation type="submission" date="2022-11" db="UniProtKB">
        <authorList>
            <consortium name="WormBaseParasite"/>
        </authorList>
    </citation>
    <scope>IDENTIFICATION</scope>
</reference>
<feature type="chain" id="PRO_5036929300" evidence="1">
    <location>
        <begin position="27"/>
        <end position="95"/>
    </location>
</feature>
<keyword evidence="1" id="KW-0732">Signal</keyword>
<feature type="signal peptide" evidence="1">
    <location>
        <begin position="1"/>
        <end position="26"/>
    </location>
</feature>
<evidence type="ECO:0000313" key="2">
    <source>
        <dbReference type="Proteomes" id="UP000887566"/>
    </source>
</evidence>
<dbReference type="WBParaSite" id="PSAMB.scaffold2649size22022.g18721.t1">
    <property type="protein sequence ID" value="PSAMB.scaffold2649size22022.g18721.t1"/>
    <property type="gene ID" value="PSAMB.scaffold2649size22022.g18721"/>
</dbReference>
<evidence type="ECO:0000313" key="3">
    <source>
        <dbReference type="WBParaSite" id="PSAMB.scaffold2649size22022.g18721.t1"/>
    </source>
</evidence>
<keyword evidence="2" id="KW-1185">Reference proteome</keyword>
<sequence>MHFQLQSFLLVLFCIGVFMQIGGVDCSDADPSNQLTVKDFQQLVEKIRLRRQLQRAMVKRTGEGEEPAPKYDRNCFFSIANCRIVRANLRQFRST</sequence>
<accession>A0A914VYF2</accession>